<organism evidence="1 2">
    <name type="scientific">Hypsizygus marmoreus</name>
    <name type="common">White beech mushroom</name>
    <name type="synonym">Agaricus marmoreus</name>
    <dbReference type="NCBI Taxonomy" id="39966"/>
    <lineage>
        <taxon>Eukaryota</taxon>
        <taxon>Fungi</taxon>
        <taxon>Dikarya</taxon>
        <taxon>Basidiomycota</taxon>
        <taxon>Agaricomycotina</taxon>
        <taxon>Agaricomycetes</taxon>
        <taxon>Agaricomycetidae</taxon>
        <taxon>Agaricales</taxon>
        <taxon>Tricholomatineae</taxon>
        <taxon>Lyophyllaceae</taxon>
        <taxon>Hypsizygus</taxon>
    </lineage>
</organism>
<keyword evidence="2" id="KW-1185">Reference proteome</keyword>
<gene>
    <name evidence="1" type="ORF">Hypma_008534</name>
</gene>
<proteinExistence type="predicted"/>
<protein>
    <submittedName>
        <fullName evidence="1">Uncharacterized protein</fullName>
    </submittedName>
</protein>
<dbReference type="AlphaFoldDB" id="A0A369JT01"/>
<evidence type="ECO:0000313" key="1">
    <source>
        <dbReference type="EMBL" id="RDB24472.1"/>
    </source>
</evidence>
<dbReference type="Proteomes" id="UP000076154">
    <property type="component" value="Unassembled WGS sequence"/>
</dbReference>
<comment type="caution">
    <text evidence="1">The sequence shown here is derived from an EMBL/GenBank/DDBJ whole genome shotgun (WGS) entry which is preliminary data.</text>
</comment>
<dbReference type="InParanoid" id="A0A369JT01"/>
<accession>A0A369JT01</accession>
<evidence type="ECO:0000313" key="2">
    <source>
        <dbReference type="Proteomes" id="UP000076154"/>
    </source>
</evidence>
<reference evidence="1" key="1">
    <citation type="submission" date="2018-04" db="EMBL/GenBank/DDBJ databases">
        <title>Whole genome sequencing of Hypsizygus marmoreus.</title>
        <authorList>
            <person name="Choi I.-G."/>
            <person name="Min B."/>
            <person name="Kim J.-G."/>
            <person name="Kim S."/>
            <person name="Oh Y.-L."/>
            <person name="Kong W.-S."/>
            <person name="Park H."/>
            <person name="Jeong J."/>
            <person name="Song E.-S."/>
        </authorList>
    </citation>
    <scope>NUCLEOTIDE SEQUENCE [LARGE SCALE GENOMIC DNA]</scope>
    <source>
        <strain evidence="1">51987-8</strain>
    </source>
</reference>
<name>A0A369JT01_HYPMA</name>
<sequence length="123" mass="13191">MLNTRWQKKSQAYQGYMTRGRTFLEALANSRRANAEGGVEACRDDTGTDILEKVFDGSPNESSAQVHEWCTIKKSAAEGLSKTTALEIGAGGVAESRPSAAKVHQIQQVPAAGNIYECSVGTK</sequence>
<dbReference type="EMBL" id="LUEZ02000044">
    <property type="protein sequence ID" value="RDB24472.1"/>
    <property type="molecule type" value="Genomic_DNA"/>
</dbReference>